<evidence type="ECO:0000256" key="1">
    <source>
        <dbReference type="SAM" id="MobiDB-lite"/>
    </source>
</evidence>
<reference evidence="3" key="1">
    <citation type="journal article" date="2014" name="Int. J. Syst. Evol. Microbiol.">
        <title>Complete genome sequence of Corynebacterium casei LMG S-19264T (=DSM 44701T), isolated from a smear-ripened cheese.</title>
        <authorList>
            <consortium name="US DOE Joint Genome Institute (JGI-PGF)"/>
            <person name="Walter F."/>
            <person name="Albersmeier A."/>
            <person name="Kalinowski J."/>
            <person name="Ruckert C."/>
        </authorList>
    </citation>
    <scope>NUCLEOTIDE SEQUENCE</scope>
    <source>
        <strain evidence="3">CGMCC 1.14988</strain>
    </source>
</reference>
<feature type="region of interest" description="Disordered" evidence="1">
    <location>
        <begin position="463"/>
        <end position="486"/>
    </location>
</feature>
<dbReference type="EMBL" id="BMHA01000015">
    <property type="protein sequence ID" value="GGI09367.1"/>
    <property type="molecule type" value="Genomic_DNA"/>
</dbReference>
<feature type="compositionally biased region" description="Pro residues" evidence="1">
    <location>
        <begin position="28"/>
        <end position="44"/>
    </location>
</feature>
<evidence type="ECO:0000259" key="2">
    <source>
        <dbReference type="PROSITE" id="PS50943"/>
    </source>
</evidence>
<name>A0A8J3EW21_9ACTN</name>
<organism evidence="3 4">
    <name type="scientific">Egicoccus halophilus</name>
    <dbReference type="NCBI Taxonomy" id="1670830"/>
    <lineage>
        <taxon>Bacteria</taxon>
        <taxon>Bacillati</taxon>
        <taxon>Actinomycetota</taxon>
        <taxon>Nitriliruptoria</taxon>
        <taxon>Egicoccales</taxon>
        <taxon>Egicoccaceae</taxon>
        <taxon>Egicoccus</taxon>
    </lineage>
</organism>
<feature type="compositionally biased region" description="Basic and acidic residues" evidence="1">
    <location>
        <begin position="1"/>
        <end position="11"/>
    </location>
</feature>
<dbReference type="PROSITE" id="PS50943">
    <property type="entry name" value="HTH_CROC1"/>
    <property type="match status" value="1"/>
</dbReference>
<dbReference type="AlphaFoldDB" id="A0A8J3EW21"/>
<dbReference type="Gene3D" id="1.10.260.40">
    <property type="entry name" value="lambda repressor-like DNA-binding domains"/>
    <property type="match status" value="1"/>
</dbReference>
<accession>A0A8J3EW21</accession>
<feature type="compositionally biased region" description="Polar residues" evidence="1">
    <location>
        <begin position="609"/>
        <end position="622"/>
    </location>
</feature>
<protein>
    <recommendedName>
        <fullName evidence="2">HTH cro/C1-type domain-containing protein</fullName>
    </recommendedName>
</protein>
<feature type="region of interest" description="Disordered" evidence="1">
    <location>
        <begin position="1"/>
        <end position="86"/>
    </location>
</feature>
<dbReference type="InterPro" id="IPR001387">
    <property type="entry name" value="Cro/C1-type_HTH"/>
</dbReference>
<proteinExistence type="predicted"/>
<dbReference type="GO" id="GO:0003677">
    <property type="term" value="F:DNA binding"/>
    <property type="evidence" value="ECO:0007669"/>
    <property type="project" value="InterPro"/>
</dbReference>
<dbReference type="Pfam" id="PF13560">
    <property type="entry name" value="HTH_31"/>
    <property type="match status" value="1"/>
</dbReference>
<dbReference type="Proteomes" id="UP000650511">
    <property type="component" value="Unassembled WGS sequence"/>
</dbReference>
<feature type="region of interest" description="Disordered" evidence="1">
    <location>
        <begin position="331"/>
        <end position="352"/>
    </location>
</feature>
<reference evidence="3" key="2">
    <citation type="submission" date="2020-09" db="EMBL/GenBank/DDBJ databases">
        <authorList>
            <person name="Sun Q."/>
            <person name="Zhou Y."/>
        </authorList>
    </citation>
    <scope>NUCLEOTIDE SEQUENCE</scope>
    <source>
        <strain evidence="3">CGMCC 1.14988</strain>
    </source>
</reference>
<gene>
    <name evidence="3" type="ORF">GCM10011354_33720</name>
</gene>
<dbReference type="SUPFAM" id="SSF47413">
    <property type="entry name" value="lambda repressor-like DNA-binding domains"/>
    <property type="match status" value="1"/>
</dbReference>
<feature type="domain" description="HTH cro/C1-type" evidence="2">
    <location>
        <begin position="98"/>
        <end position="151"/>
    </location>
</feature>
<dbReference type="SMART" id="SM00530">
    <property type="entry name" value="HTH_XRE"/>
    <property type="match status" value="1"/>
</dbReference>
<comment type="caution">
    <text evidence="3">The sequence shown here is derived from an EMBL/GenBank/DDBJ whole genome shotgun (WGS) entry which is preliminary data.</text>
</comment>
<dbReference type="InterPro" id="IPR010982">
    <property type="entry name" value="Lambda_DNA-bd_dom_sf"/>
</dbReference>
<dbReference type="CDD" id="cd00093">
    <property type="entry name" value="HTH_XRE"/>
    <property type="match status" value="1"/>
</dbReference>
<sequence>MPTRRVPEQANEHGAAPQPFTATDISWMPPPPVVAKPALPPTPTRAPASLDSLQTSTSTSESADAVEQTPSRSPEPVHLALSHASAGKRLSASTPLGQLRVDAGFSQEAVAKRLGLAAQATVSMLERGTKPLTHELAEAMASLYGVSMQAVIEAAPVLDSTVQQTALGYAEDLTSISAAACKARRFRIGEASATAVPASPVEDADPVFQTEADLSRGEDQVRGVDWFDGSDAHSVRRRELRMSALAKGFTPLQAERVAVAGHPPLHEALATYGFYRELERLSDDFKRQADVGRDAGMPLVANLALRLMHDAATRHGAQRYAVALSALRLADEPQTGHGSPARADGPPTEPRRVLEGLRDVVSDRSALLLDERGTGSARRFDAYATATRGDDVLAAGFDHRRGVVRAINLSSLSTPPRTASGAEPAFDIPRQSLVDEAKRSLEALRPDEGSVRVTAAIGSDVTVPSTVSEQPPGAAHDAEVQPESSRPSLPTAIALTVEGHHLFLDRETRMGGAIGFVLTDPDTGQPARAGVRISETNELPETVLLGEERLSLAPAHRWLPEERRYSNEPEPFDRVRAIATHLVIAGRSFDLDLRVARRSSEQWTVRAKLTSTESAGATSGESNMPPKPSIKGAPVLPTPLFKLDGRWNWRWSVRTGDTHVMLPRELFEMNGIGTEPLTSVPLPDGTSVELAPTKYGTGFSVQRVGALRKASRGQPGDYVFIGVDIDATLVFHRVTKQLMGRVQSHMKLASLLCGLTDDHPTLSAVLWALGVEDESGTIDDAIAICEQRSDGPLVRELRSHASEAGLPPDLDEIFKAL</sequence>
<feature type="compositionally biased region" description="Low complexity" evidence="1">
    <location>
        <begin position="45"/>
        <end position="62"/>
    </location>
</feature>
<keyword evidence="4" id="KW-1185">Reference proteome</keyword>
<evidence type="ECO:0000313" key="4">
    <source>
        <dbReference type="Proteomes" id="UP000650511"/>
    </source>
</evidence>
<feature type="region of interest" description="Disordered" evidence="1">
    <location>
        <begin position="607"/>
        <end position="631"/>
    </location>
</feature>
<evidence type="ECO:0000313" key="3">
    <source>
        <dbReference type="EMBL" id="GGI09367.1"/>
    </source>
</evidence>